<evidence type="ECO:0000313" key="1">
    <source>
        <dbReference type="EMBL" id="KAH9314733.1"/>
    </source>
</evidence>
<dbReference type="AlphaFoldDB" id="A0AA38L7H3"/>
<dbReference type="EMBL" id="JAHRHJ020000005">
    <property type="protein sequence ID" value="KAH9314733.1"/>
    <property type="molecule type" value="Genomic_DNA"/>
</dbReference>
<dbReference type="Proteomes" id="UP000824469">
    <property type="component" value="Unassembled WGS sequence"/>
</dbReference>
<protein>
    <submittedName>
        <fullName evidence="1">Uncharacterized protein</fullName>
    </submittedName>
</protein>
<proteinExistence type="predicted"/>
<comment type="caution">
    <text evidence="1">The sequence shown here is derived from an EMBL/GenBank/DDBJ whole genome shotgun (WGS) entry which is preliminary data.</text>
</comment>
<accession>A0AA38L7H3</accession>
<organism evidence="1 2">
    <name type="scientific">Taxus chinensis</name>
    <name type="common">Chinese yew</name>
    <name type="synonym">Taxus wallichiana var. chinensis</name>
    <dbReference type="NCBI Taxonomy" id="29808"/>
    <lineage>
        <taxon>Eukaryota</taxon>
        <taxon>Viridiplantae</taxon>
        <taxon>Streptophyta</taxon>
        <taxon>Embryophyta</taxon>
        <taxon>Tracheophyta</taxon>
        <taxon>Spermatophyta</taxon>
        <taxon>Pinopsida</taxon>
        <taxon>Pinidae</taxon>
        <taxon>Conifers II</taxon>
        <taxon>Cupressales</taxon>
        <taxon>Taxaceae</taxon>
        <taxon>Taxus</taxon>
    </lineage>
</organism>
<feature type="non-terminal residue" evidence="1">
    <location>
        <position position="84"/>
    </location>
</feature>
<reference evidence="1 2" key="1">
    <citation type="journal article" date="2021" name="Nat. Plants">
        <title>The Taxus genome provides insights into paclitaxel biosynthesis.</title>
        <authorList>
            <person name="Xiong X."/>
            <person name="Gou J."/>
            <person name="Liao Q."/>
            <person name="Li Y."/>
            <person name="Zhou Q."/>
            <person name="Bi G."/>
            <person name="Li C."/>
            <person name="Du R."/>
            <person name="Wang X."/>
            <person name="Sun T."/>
            <person name="Guo L."/>
            <person name="Liang H."/>
            <person name="Lu P."/>
            <person name="Wu Y."/>
            <person name="Zhang Z."/>
            <person name="Ro D.K."/>
            <person name="Shang Y."/>
            <person name="Huang S."/>
            <person name="Yan J."/>
        </authorList>
    </citation>
    <scope>NUCLEOTIDE SEQUENCE [LARGE SCALE GENOMIC DNA]</scope>
    <source>
        <strain evidence="1">Ta-2019</strain>
    </source>
</reference>
<evidence type="ECO:0000313" key="2">
    <source>
        <dbReference type="Proteomes" id="UP000824469"/>
    </source>
</evidence>
<sequence>MEITSSFNYGKEFTRKSTDLSRKVSLLMRYGNRKRYMFRYAPAEACIAKHMPEFRVGLCSLLEDPPQKLSSTQKFMIIFWIIVS</sequence>
<gene>
    <name evidence="1" type="ORF">KI387_023360</name>
</gene>
<keyword evidence="2" id="KW-1185">Reference proteome</keyword>
<name>A0AA38L7H3_TAXCH</name>